<dbReference type="InterPro" id="IPR001405">
    <property type="entry name" value="UPF0758"/>
</dbReference>
<evidence type="ECO:0000259" key="8">
    <source>
        <dbReference type="PROSITE" id="PS50249"/>
    </source>
</evidence>
<dbReference type="GeneID" id="92770764"/>
<evidence type="ECO:0000256" key="7">
    <source>
        <dbReference type="SAM" id="MobiDB-lite"/>
    </source>
</evidence>
<name>A0AA44F8E3_AGRTU</name>
<keyword evidence="4" id="KW-0862">Zinc</keyword>
<evidence type="ECO:0000256" key="4">
    <source>
        <dbReference type="ARBA" id="ARBA00022833"/>
    </source>
</evidence>
<comment type="similarity">
    <text evidence="6">Belongs to the UPF0758 family.</text>
</comment>
<evidence type="ECO:0000256" key="3">
    <source>
        <dbReference type="ARBA" id="ARBA00022801"/>
    </source>
</evidence>
<proteinExistence type="inferred from homology"/>
<dbReference type="NCBIfam" id="TIGR00608">
    <property type="entry name" value="radc"/>
    <property type="match status" value="1"/>
</dbReference>
<dbReference type="Proteomes" id="UP000702952">
    <property type="component" value="Unassembled WGS sequence"/>
</dbReference>
<dbReference type="PANTHER" id="PTHR30471">
    <property type="entry name" value="DNA REPAIR PROTEIN RADC"/>
    <property type="match status" value="1"/>
</dbReference>
<evidence type="ECO:0000313" key="9">
    <source>
        <dbReference type="EMBL" id="NTC30680.1"/>
    </source>
</evidence>
<keyword evidence="1" id="KW-0645">Protease</keyword>
<dbReference type="GO" id="GO:0046872">
    <property type="term" value="F:metal ion binding"/>
    <property type="evidence" value="ECO:0007669"/>
    <property type="project" value="UniProtKB-KW"/>
</dbReference>
<dbReference type="InterPro" id="IPR025657">
    <property type="entry name" value="RadC_JAB"/>
</dbReference>
<dbReference type="RefSeq" id="WP_013636211.1">
    <property type="nucleotide sequence ID" value="NC_015183.1"/>
</dbReference>
<evidence type="ECO:0000313" key="10">
    <source>
        <dbReference type="Proteomes" id="UP000702952"/>
    </source>
</evidence>
<comment type="caution">
    <text evidence="9">The sequence shown here is derived from an EMBL/GenBank/DDBJ whole genome shotgun (WGS) entry which is preliminary data.</text>
</comment>
<evidence type="ECO:0000256" key="6">
    <source>
        <dbReference type="RuleBase" id="RU003797"/>
    </source>
</evidence>
<dbReference type="CDD" id="cd08071">
    <property type="entry name" value="MPN_DUF2466"/>
    <property type="match status" value="1"/>
</dbReference>
<feature type="region of interest" description="Disordered" evidence="7">
    <location>
        <begin position="1"/>
        <end position="32"/>
    </location>
</feature>
<evidence type="ECO:0000256" key="2">
    <source>
        <dbReference type="ARBA" id="ARBA00022723"/>
    </source>
</evidence>
<dbReference type="NCBIfam" id="NF000642">
    <property type="entry name" value="PRK00024.1"/>
    <property type="match status" value="1"/>
</dbReference>
<dbReference type="EMBL" id="JAAMAY010000030">
    <property type="protein sequence ID" value="NTC30680.1"/>
    <property type="molecule type" value="Genomic_DNA"/>
</dbReference>
<sequence length="281" mass="30716">MAKRPAPPSADLPSTSGFQAGNGDLFDGTDERGFFAEPRSAVKKTSEHPAAVAEPEAEIAHYHGHRDRLRARYRDGGDTALADYELLELLLFRLIPRRDTKPIAKALIARFGTLGGVLGAPLPLLQEVKGVGEAVALDLKLVASVSQRMLKGEIRNKQILGSWSSVIDYCHAAMAHETREQFRILFLDKRNVLIADEVQGQGTVDHTPVYPREVVRRALELSSTALILIHNHPSGDPTPSRADIEMTKTIIDTAKPLGIAVHDHIIIGKDGHASFKGLRLI</sequence>
<feature type="compositionally biased region" description="Pro residues" evidence="7">
    <location>
        <begin position="1"/>
        <end position="10"/>
    </location>
</feature>
<dbReference type="SUPFAM" id="SSF47781">
    <property type="entry name" value="RuvA domain 2-like"/>
    <property type="match status" value="1"/>
</dbReference>
<dbReference type="InterPro" id="IPR010994">
    <property type="entry name" value="RuvA_2-like"/>
</dbReference>
<dbReference type="PROSITE" id="PS50249">
    <property type="entry name" value="MPN"/>
    <property type="match status" value="1"/>
</dbReference>
<evidence type="ECO:0000256" key="1">
    <source>
        <dbReference type="ARBA" id="ARBA00022670"/>
    </source>
</evidence>
<dbReference type="GO" id="GO:0008237">
    <property type="term" value="F:metallopeptidase activity"/>
    <property type="evidence" value="ECO:0007669"/>
    <property type="project" value="UniProtKB-KW"/>
</dbReference>
<accession>A0AA44F8E3</accession>
<dbReference type="SUPFAM" id="SSF102712">
    <property type="entry name" value="JAB1/MPN domain"/>
    <property type="match status" value="1"/>
</dbReference>
<feature type="domain" description="MPN" evidence="8">
    <location>
        <begin position="159"/>
        <end position="281"/>
    </location>
</feature>
<dbReference type="AlphaFoldDB" id="A0AA44F8E3"/>
<dbReference type="PROSITE" id="PS01302">
    <property type="entry name" value="UPF0758"/>
    <property type="match status" value="1"/>
</dbReference>
<gene>
    <name evidence="9" type="ORF">G6M46_21345</name>
</gene>
<dbReference type="PANTHER" id="PTHR30471:SF3">
    <property type="entry name" value="UPF0758 PROTEIN YEES-RELATED"/>
    <property type="match status" value="1"/>
</dbReference>
<dbReference type="GO" id="GO:0006508">
    <property type="term" value="P:proteolysis"/>
    <property type="evidence" value="ECO:0007669"/>
    <property type="project" value="UniProtKB-KW"/>
</dbReference>
<dbReference type="InterPro" id="IPR037518">
    <property type="entry name" value="MPN"/>
</dbReference>
<keyword evidence="3" id="KW-0378">Hydrolase</keyword>
<dbReference type="Gene3D" id="3.40.140.10">
    <property type="entry name" value="Cytidine Deaminase, domain 2"/>
    <property type="match status" value="1"/>
</dbReference>
<protein>
    <submittedName>
        <fullName evidence="9">JAB domain-containing protein</fullName>
    </submittedName>
</protein>
<organism evidence="9 10">
    <name type="scientific">Agrobacterium tumefaciens</name>
    <dbReference type="NCBI Taxonomy" id="358"/>
    <lineage>
        <taxon>Bacteria</taxon>
        <taxon>Pseudomonadati</taxon>
        <taxon>Pseudomonadota</taxon>
        <taxon>Alphaproteobacteria</taxon>
        <taxon>Hyphomicrobiales</taxon>
        <taxon>Rhizobiaceae</taxon>
        <taxon>Rhizobium/Agrobacterium group</taxon>
        <taxon>Agrobacterium</taxon>
        <taxon>Agrobacterium tumefaciens complex</taxon>
    </lineage>
</organism>
<reference evidence="9" key="1">
    <citation type="journal article" date="2020" name="Science">
        <title>Unexpected conservation and global transmission of agrobacterial virulence plasmids.</title>
        <authorList>
            <person name="Weisberg A.J."/>
            <person name="Davis E.W. 2nd"/>
            <person name="Tabima J."/>
            <person name="Belcher M.S."/>
            <person name="Miller M."/>
            <person name="Kuo C.H."/>
            <person name="Loper J.E."/>
            <person name="Grunwald N.J."/>
            <person name="Putnam M.L."/>
            <person name="Chang J.H."/>
        </authorList>
    </citation>
    <scope>NUCLEOTIDE SEQUENCE</scope>
    <source>
        <strain evidence="9">17-1853-1a</strain>
    </source>
</reference>
<dbReference type="InterPro" id="IPR020891">
    <property type="entry name" value="UPF0758_CS"/>
</dbReference>
<dbReference type="Pfam" id="PF04002">
    <property type="entry name" value="RadC"/>
    <property type="match status" value="1"/>
</dbReference>
<keyword evidence="5" id="KW-0482">Metalloprotease</keyword>
<keyword evidence="2" id="KW-0479">Metal-binding</keyword>
<evidence type="ECO:0000256" key="5">
    <source>
        <dbReference type="ARBA" id="ARBA00023049"/>
    </source>
</evidence>